<feature type="transmembrane region" description="Helical" evidence="8">
    <location>
        <begin position="46"/>
        <end position="71"/>
    </location>
</feature>
<dbReference type="Gene3D" id="1.20.144.10">
    <property type="entry name" value="Phosphatidic acid phosphatase type 2/haloperoxidase"/>
    <property type="match status" value="1"/>
</dbReference>
<gene>
    <name evidence="10" type="ORF">RISK_006436</name>
</gene>
<dbReference type="PATRIC" id="fig|595434.4.peg.6118"/>
<organism evidence="10 11">
    <name type="scientific">Rhodopirellula islandica</name>
    <dbReference type="NCBI Taxonomy" id="595434"/>
    <lineage>
        <taxon>Bacteria</taxon>
        <taxon>Pseudomonadati</taxon>
        <taxon>Planctomycetota</taxon>
        <taxon>Planctomycetia</taxon>
        <taxon>Pirellulales</taxon>
        <taxon>Pirellulaceae</taxon>
        <taxon>Rhodopirellula</taxon>
    </lineage>
</organism>
<keyword evidence="5 8" id="KW-1133">Transmembrane helix</keyword>
<evidence type="ECO:0000313" key="11">
    <source>
        <dbReference type="Proteomes" id="UP000036367"/>
    </source>
</evidence>
<evidence type="ECO:0000256" key="1">
    <source>
        <dbReference type="ARBA" id="ARBA00004651"/>
    </source>
</evidence>
<dbReference type="Pfam" id="PF01569">
    <property type="entry name" value="PAP2"/>
    <property type="match status" value="1"/>
</dbReference>
<feature type="compositionally biased region" description="Basic and acidic residues" evidence="7">
    <location>
        <begin position="1"/>
        <end position="27"/>
    </location>
</feature>
<keyword evidence="3 8" id="KW-0812">Transmembrane</keyword>
<sequence>MNRLESPREGQLRENQTRERQFREHQSFTKTSTTNDAVTLYRPVTLLYMAAMTMMLVPMMTLVDVNIASYFRTAPLPAELDSALELSLVLSHGYGVFVILLAILLMAPKRRWHLPRLVTLALGGGAIATIAKMFVIRPRPSNLNLNHAGHDSAWLWAFDWDLSEVASFDSAMRAFPSGHVVTATAMLIGLWVVVPRGRLLFVMVWMGVLANRVNTSAHFTSDVCGGVAFGLFWSYVCFHPRLLGNLFDKMVPEHGRRTRAETSDSSEANQQLAPQINVGSPTGTPSFPMHASPIHASQMSATEQYEAMASKMSPNATPPRSNTSGEIEKNDQQGDDHHNRQQDFGDAGERAA</sequence>
<feature type="domain" description="Phosphatidic acid phosphatase type 2/haloperoxidase" evidence="9">
    <location>
        <begin position="117"/>
        <end position="239"/>
    </location>
</feature>
<feature type="transmembrane region" description="Helical" evidence="8">
    <location>
        <begin position="117"/>
        <end position="136"/>
    </location>
</feature>
<protein>
    <recommendedName>
        <fullName evidence="9">Phosphatidic acid phosphatase type 2/haloperoxidase domain-containing protein</fullName>
    </recommendedName>
</protein>
<feature type="region of interest" description="Disordered" evidence="7">
    <location>
        <begin position="1"/>
        <end position="30"/>
    </location>
</feature>
<dbReference type="InterPro" id="IPR000326">
    <property type="entry name" value="PAP2/HPO"/>
</dbReference>
<keyword evidence="4" id="KW-0378">Hydrolase</keyword>
<dbReference type="GO" id="GO:0005886">
    <property type="term" value="C:plasma membrane"/>
    <property type="evidence" value="ECO:0007669"/>
    <property type="project" value="UniProtKB-SubCell"/>
</dbReference>
<evidence type="ECO:0000256" key="4">
    <source>
        <dbReference type="ARBA" id="ARBA00022801"/>
    </source>
</evidence>
<reference evidence="10" key="1">
    <citation type="submission" date="2015-05" db="EMBL/GenBank/DDBJ databases">
        <title>Permanent draft genome of Rhodopirellula islandicus K833.</title>
        <authorList>
            <person name="Kizina J."/>
            <person name="Richter M."/>
            <person name="Glockner F.O."/>
            <person name="Harder J."/>
        </authorList>
    </citation>
    <scope>NUCLEOTIDE SEQUENCE [LARGE SCALE GENOMIC DNA]</scope>
    <source>
        <strain evidence="10">K833</strain>
    </source>
</reference>
<dbReference type="OrthoDB" id="268168at2"/>
<comment type="caution">
    <text evidence="10">The sequence shown here is derived from an EMBL/GenBank/DDBJ whole genome shotgun (WGS) entry which is preliminary data.</text>
</comment>
<evidence type="ECO:0000313" key="10">
    <source>
        <dbReference type="EMBL" id="KLU01589.1"/>
    </source>
</evidence>
<dbReference type="SUPFAM" id="SSF48317">
    <property type="entry name" value="Acid phosphatase/Vanadium-dependent haloperoxidase"/>
    <property type="match status" value="1"/>
</dbReference>
<feature type="transmembrane region" description="Helical" evidence="8">
    <location>
        <begin position="83"/>
        <end position="105"/>
    </location>
</feature>
<evidence type="ECO:0000256" key="5">
    <source>
        <dbReference type="ARBA" id="ARBA00022989"/>
    </source>
</evidence>
<keyword evidence="2" id="KW-1003">Cell membrane</keyword>
<evidence type="ECO:0000256" key="8">
    <source>
        <dbReference type="SAM" id="Phobius"/>
    </source>
</evidence>
<dbReference type="PANTHER" id="PTHR14969:SF62">
    <property type="entry name" value="DECAPRENYLPHOSPHORYL-5-PHOSPHORIBOSE PHOSPHATASE RV3807C-RELATED"/>
    <property type="match status" value="1"/>
</dbReference>
<evidence type="ECO:0000256" key="7">
    <source>
        <dbReference type="SAM" id="MobiDB-lite"/>
    </source>
</evidence>
<dbReference type="RefSeq" id="WP_047817257.1">
    <property type="nucleotide sequence ID" value="NZ_LECT01000053.1"/>
</dbReference>
<keyword evidence="6 8" id="KW-0472">Membrane</keyword>
<evidence type="ECO:0000259" key="9">
    <source>
        <dbReference type="Pfam" id="PF01569"/>
    </source>
</evidence>
<feature type="compositionally biased region" description="Polar residues" evidence="7">
    <location>
        <begin position="263"/>
        <end position="285"/>
    </location>
</feature>
<evidence type="ECO:0000256" key="3">
    <source>
        <dbReference type="ARBA" id="ARBA00022692"/>
    </source>
</evidence>
<dbReference type="EMBL" id="LECT01000053">
    <property type="protein sequence ID" value="KLU01589.1"/>
    <property type="molecule type" value="Genomic_DNA"/>
</dbReference>
<evidence type="ECO:0000256" key="6">
    <source>
        <dbReference type="ARBA" id="ARBA00023136"/>
    </source>
</evidence>
<evidence type="ECO:0000256" key="2">
    <source>
        <dbReference type="ARBA" id="ARBA00022475"/>
    </source>
</evidence>
<dbReference type="InterPro" id="IPR036938">
    <property type="entry name" value="PAP2/HPO_sf"/>
</dbReference>
<comment type="subcellular location">
    <subcellularLocation>
        <location evidence="1">Cell membrane</location>
        <topology evidence="1">Multi-pass membrane protein</topology>
    </subcellularLocation>
</comment>
<dbReference type="AlphaFoldDB" id="A0A0J1E7Z5"/>
<feature type="transmembrane region" description="Helical" evidence="8">
    <location>
        <begin position="174"/>
        <end position="194"/>
    </location>
</feature>
<feature type="region of interest" description="Disordered" evidence="7">
    <location>
        <begin position="257"/>
        <end position="352"/>
    </location>
</feature>
<name>A0A0J1E7Z5_RHOIS</name>
<dbReference type="PANTHER" id="PTHR14969">
    <property type="entry name" value="SPHINGOSINE-1-PHOSPHATE PHOSPHOHYDROLASE"/>
    <property type="match status" value="1"/>
</dbReference>
<proteinExistence type="predicted"/>
<dbReference type="GO" id="GO:0016787">
    <property type="term" value="F:hydrolase activity"/>
    <property type="evidence" value="ECO:0007669"/>
    <property type="project" value="UniProtKB-KW"/>
</dbReference>
<dbReference type="STRING" id="595434.RISK_006436"/>
<keyword evidence="11" id="KW-1185">Reference proteome</keyword>
<feature type="compositionally biased region" description="Polar residues" evidence="7">
    <location>
        <begin position="312"/>
        <end position="325"/>
    </location>
</feature>
<feature type="compositionally biased region" description="Basic and acidic residues" evidence="7">
    <location>
        <begin position="326"/>
        <end position="352"/>
    </location>
</feature>
<accession>A0A0J1E7Z5</accession>
<dbReference type="Proteomes" id="UP000036367">
    <property type="component" value="Unassembled WGS sequence"/>
</dbReference>